<keyword evidence="5 9" id="KW-0418">Kinase</keyword>
<reference evidence="9" key="2">
    <citation type="submission" date="2023-05" db="EMBL/GenBank/DDBJ databases">
        <authorList>
            <consortium name="Lawrence Berkeley National Laboratory"/>
            <person name="Steindorff A."/>
            <person name="Hensen N."/>
            <person name="Bonometti L."/>
            <person name="Westerberg I."/>
            <person name="Brannstrom I.O."/>
            <person name="Guillou S."/>
            <person name="Cros-Aarteil S."/>
            <person name="Calhoun S."/>
            <person name="Haridas S."/>
            <person name="Kuo A."/>
            <person name="Mondo S."/>
            <person name="Pangilinan J."/>
            <person name="Riley R."/>
            <person name="Labutti K."/>
            <person name="Andreopoulos B."/>
            <person name="Lipzen A."/>
            <person name="Chen C."/>
            <person name="Yanf M."/>
            <person name="Daum C."/>
            <person name="Ng V."/>
            <person name="Clum A."/>
            <person name="Ohm R."/>
            <person name="Martin F."/>
            <person name="Silar P."/>
            <person name="Natvig D."/>
            <person name="Lalanne C."/>
            <person name="Gautier V."/>
            <person name="Ament-Velasquez S.L."/>
            <person name="Kruys A."/>
            <person name="Hutchinson M.I."/>
            <person name="Powell A.J."/>
            <person name="Barry K."/>
            <person name="Miller A.N."/>
            <person name="Grigoriev I.V."/>
            <person name="Debuchy R."/>
            <person name="Gladieux P."/>
            <person name="Thoren M.H."/>
            <person name="Johannesson H."/>
        </authorList>
    </citation>
    <scope>NUCLEOTIDE SEQUENCE</scope>
    <source>
        <strain evidence="9">CBS 508.74</strain>
    </source>
</reference>
<evidence type="ECO:0000313" key="9">
    <source>
        <dbReference type="EMBL" id="KAK4113435.1"/>
    </source>
</evidence>
<comment type="catalytic activity">
    <reaction evidence="8">
        <text>L-seryl-[protein] + ATP = O-phospho-L-seryl-[protein] + ADP + H(+)</text>
        <dbReference type="Rhea" id="RHEA:17989"/>
        <dbReference type="Rhea" id="RHEA-COMP:9863"/>
        <dbReference type="Rhea" id="RHEA-COMP:11604"/>
        <dbReference type="ChEBI" id="CHEBI:15378"/>
        <dbReference type="ChEBI" id="CHEBI:29999"/>
        <dbReference type="ChEBI" id="CHEBI:30616"/>
        <dbReference type="ChEBI" id="CHEBI:83421"/>
        <dbReference type="ChEBI" id="CHEBI:456216"/>
        <dbReference type="EC" id="2.7.11.1"/>
    </reaction>
</comment>
<evidence type="ECO:0000256" key="5">
    <source>
        <dbReference type="ARBA" id="ARBA00022777"/>
    </source>
</evidence>
<dbReference type="Gene3D" id="3.30.200.20">
    <property type="entry name" value="Phosphorylase Kinase, domain 1"/>
    <property type="match status" value="1"/>
</dbReference>
<keyword evidence="2" id="KW-0723">Serine/threonine-protein kinase</keyword>
<dbReference type="Proteomes" id="UP001302812">
    <property type="component" value="Unassembled WGS sequence"/>
</dbReference>
<dbReference type="GO" id="GO:0005737">
    <property type="term" value="C:cytoplasm"/>
    <property type="evidence" value="ECO:0007669"/>
    <property type="project" value="TreeGrafter"/>
</dbReference>
<keyword evidence="10" id="KW-1185">Reference proteome</keyword>
<reference evidence="9" key="1">
    <citation type="journal article" date="2023" name="Mol. Phylogenet. Evol.">
        <title>Genome-scale phylogeny and comparative genomics of the fungal order Sordariales.</title>
        <authorList>
            <person name="Hensen N."/>
            <person name="Bonometti L."/>
            <person name="Westerberg I."/>
            <person name="Brannstrom I.O."/>
            <person name="Guillou S."/>
            <person name="Cros-Aarteil S."/>
            <person name="Calhoun S."/>
            <person name="Haridas S."/>
            <person name="Kuo A."/>
            <person name="Mondo S."/>
            <person name="Pangilinan J."/>
            <person name="Riley R."/>
            <person name="LaButti K."/>
            <person name="Andreopoulos B."/>
            <person name="Lipzen A."/>
            <person name="Chen C."/>
            <person name="Yan M."/>
            <person name="Daum C."/>
            <person name="Ng V."/>
            <person name="Clum A."/>
            <person name="Steindorff A."/>
            <person name="Ohm R.A."/>
            <person name="Martin F."/>
            <person name="Silar P."/>
            <person name="Natvig D.O."/>
            <person name="Lalanne C."/>
            <person name="Gautier V."/>
            <person name="Ament-Velasquez S.L."/>
            <person name="Kruys A."/>
            <person name="Hutchinson M.I."/>
            <person name="Powell A.J."/>
            <person name="Barry K."/>
            <person name="Miller A.N."/>
            <person name="Grigoriev I.V."/>
            <person name="Debuchy R."/>
            <person name="Gladieux P."/>
            <person name="Hiltunen Thoren M."/>
            <person name="Johannesson H."/>
        </authorList>
    </citation>
    <scope>NUCLEOTIDE SEQUENCE</scope>
    <source>
        <strain evidence="9">CBS 508.74</strain>
    </source>
</reference>
<dbReference type="PANTHER" id="PTHR47634">
    <property type="entry name" value="PROTEIN KINASE DOMAIN-CONTAINING PROTEIN-RELATED"/>
    <property type="match status" value="1"/>
</dbReference>
<keyword evidence="3" id="KW-0808">Transferase</keyword>
<evidence type="ECO:0000256" key="4">
    <source>
        <dbReference type="ARBA" id="ARBA00022741"/>
    </source>
</evidence>
<comment type="catalytic activity">
    <reaction evidence="7">
        <text>L-threonyl-[protein] + ATP = O-phospho-L-threonyl-[protein] + ADP + H(+)</text>
        <dbReference type="Rhea" id="RHEA:46608"/>
        <dbReference type="Rhea" id="RHEA-COMP:11060"/>
        <dbReference type="Rhea" id="RHEA-COMP:11605"/>
        <dbReference type="ChEBI" id="CHEBI:15378"/>
        <dbReference type="ChEBI" id="CHEBI:30013"/>
        <dbReference type="ChEBI" id="CHEBI:30616"/>
        <dbReference type="ChEBI" id="CHEBI:61977"/>
        <dbReference type="ChEBI" id="CHEBI:456216"/>
        <dbReference type="EC" id="2.7.11.1"/>
    </reaction>
</comment>
<evidence type="ECO:0000256" key="6">
    <source>
        <dbReference type="ARBA" id="ARBA00022840"/>
    </source>
</evidence>
<dbReference type="PANTHER" id="PTHR47634:SF9">
    <property type="entry name" value="PROTEIN KINASE DOMAIN-CONTAINING PROTEIN-RELATED"/>
    <property type="match status" value="1"/>
</dbReference>
<dbReference type="GeneID" id="89935586"/>
<dbReference type="GO" id="GO:0004674">
    <property type="term" value="F:protein serine/threonine kinase activity"/>
    <property type="evidence" value="ECO:0007669"/>
    <property type="project" value="UniProtKB-KW"/>
</dbReference>
<name>A0AAN6YT89_9PEZI</name>
<dbReference type="GO" id="GO:0005634">
    <property type="term" value="C:nucleus"/>
    <property type="evidence" value="ECO:0007669"/>
    <property type="project" value="TreeGrafter"/>
</dbReference>
<evidence type="ECO:0000256" key="7">
    <source>
        <dbReference type="ARBA" id="ARBA00047899"/>
    </source>
</evidence>
<dbReference type="Gene3D" id="1.10.510.10">
    <property type="entry name" value="Transferase(Phosphotransferase) domain 1"/>
    <property type="match status" value="1"/>
</dbReference>
<protein>
    <recommendedName>
        <fullName evidence="1">non-specific serine/threonine protein kinase</fullName>
        <ecNumber evidence="1">2.7.11.1</ecNumber>
    </recommendedName>
</protein>
<keyword evidence="6" id="KW-0067">ATP-binding</keyword>
<dbReference type="RefSeq" id="XP_064671005.1">
    <property type="nucleotide sequence ID" value="XM_064811461.1"/>
</dbReference>
<evidence type="ECO:0000256" key="1">
    <source>
        <dbReference type="ARBA" id="ARBA00012513"/>
    </source>
</evidence>
<dbReference type="GO" id="GO:0050684">
    <property type="term" value="P:regulation of mRNA processing"/>
    <property type="evidence" value="ECO:0007669"/>
    <property type="project" value="TreeGrafter"/>
</dbReference>
<evidence type="ECO:0000313" key="10">
    <source>
        <dbReference type="Proteomes" id="UP001302812"/>
    </source>
</evidence>
<accession>A0AAN6YT89</accession>
<gene>
    <name evidence="9" type="ORF">N656DRAFT_707839</name>
</gene>
<feature type="non-terminal residue" evidence="9">
    <location>
        <position position="165"/>
    </location>
</feature>
<dbReference type="InterPro" id="IPR051334">
    <property type="entry name" value="SRPK"/>
</dbReference>
<evidence type="ECO:0000256" key="3">
    <source>
        <dbReference type="ARBA" id="ARBA00022679"/>
    </source>
</evidence>
<dbReference type="InterPro" id="IPR011009">
    <property type="entry name" value="Kinase-like_dom_sf"/>
</dbReference>
<comment type="caution">
    <text evidence="9">The sequence shown here is derived from an EMBL/GenBank/DDBJ whole genome shotgun (WGS) entry which is preliminary data.</text>
</comment>
<dbReference type="GO" id="GO:0000245">
    <property type="term" value="P:spliceosomal complex assembly"/>
    <property type="evidence" value="ECO:0007669"/>
    <property type="project" value="TreeGrafter"/>
</dbReference>
<dbReference type="EC" id="2.7.11.1" evidence="1"/>
<keyword evidence="4" id="KW-0547">Nucleotide-binding</keyword>
<dbReference type="AlphaFoldDB" id="A0AAN6YT89"/>
<sequence>MAQLPPKYFGHSRGPVEDIRRYCKGGFHPIHIGDTLRGRFKVVDKLGHGRRATVWLCRDLQLEKWVAIKVLASFESAISCADLMLPNHFRVPAPKPELEYFCFLLEHFWATGPNGAHICIVLPLLGPSIAHATDYFFDQPFVLKSVCRQMALAMHLLHSRNICHG</sequence>
<dbReference type="GO" id="GO:0005524">
    <property type="term" value="F:ATP binding"/>
    <property type="evidence" value="ECO:0007669"/>
    <property type="project" value="UniProtKB-KW"/>
</dbReference>
<evidence type="ECO:0000256" key="8">
    <source>
        <dbReference type="ARBA" id="ARBA00048679"/>
    </source>
</evidence>
<dbReference type="EMBL" id="MU853339">
    <property type="protein sequence ID" value="KAK4113435.1"/>
    <property type="molecule type" value="Genomic_DNA"/>
</dbReference>
<evidence type="ECO:0000256" key="2">
    <source>
        <dbReference type="ARBA" id="ARBA00022527"/>
    </source>
</evidence>
<organism evidence="9 10">
    <name type="scientific">Canariomyces notabilis</name>
    <dbReference type="NCBI Taxonomy" id="2074819"/>
    <lineage>
        <taxon>Eukaryota</taxon>
        <taxon>Fungi</taxon>
        <taxon>Dikarya</taxon>
        <taxon>Ascomycota</taxon>
        <taxon>Pezizomycotina</taxon>
        <taxon>Sordariomycetes</taxon>
        <taxon>Sordariomycetidae</taxon>
        <taxon>Sordariales</taxon>
        <taxon>Chaetomiaceae</taxon>
        <taxon>Canariomyces</taxon>
    </lineage>
</organism>
<dbReference type="SUPFAM" id="SSF56112">
    <property type="entry name" value="Protein kinase-like (PK-like)"/>
    <property type="match status" value="1"/>
</dbReference>
<proteinExistence type="predicted"/>